<dbReference type="InterPro" id="IPR036388">
    <property type="entry name" value="WH-like_DNA-bd_sf"/>
</dbReference>
<protein>
    <submittedName>
        <fullName evidence="3">MarR family transcriptional regulator</fullName>
    </submittedName>
</protein>
<dbReference type="Proteomes" id="UP000323454">
    <property type="component" value="Unassembled WGS sequence"/>
</dbReference>
<reference evidence="3 4" key="2">
    <citation type="submission" date="2019-09" db="EMBL/GenBank/DDBJ databases">
        <authorList>
            <person name="Jin C."/>
        </authorList>
    </citation>
    <scope>NUCLEOTIDE SEQUENCE [LARGE SCALE GENOMIC DNA]</scope>
    <source>
        <strain evidence="3 4">AN110305</strain>
    </source>
</reference>
<name>A0A5B2WSJ5_9PSEU</name>
<gene>
    <name evidence="3" type="ORF">F0L68_32200</name>
</gene>
<dbReference type="EMBL" id="VUOB01000064">
    <property type="protein sequence ID" value="KAA2253928.1"/>
    <property type="molecule type" value="Genomic_DNA"/>
</dbReference>
<dbReference type="AlphaFoldDB" id="A0A5B2WSJ5"/>
<feature type="region of interest" description="Disordered" evidence="1">
    <location>
        <begin position="161"/>
        <end position="186"/>
    </location>
</feature>
<dbReference type="Pfam" id="PF12802">
    <property type="entry name" value="MarR_2"/>
    <property type="match status" value="1"/>
</dbReference>
<evidence type="ECO:0000313" key="3">
    <source>
        <dbReference type="EMBL" id="KAA2253928.1"/>
    </source>
</evidence>
<dbReference type="GO" id="GO:0003700">
    <property type="term" value="F:DNA-binding transcription factor activity"/>
    <property type="evidence" value="ECO:0007669"/>
    <property type="project" value="InterPro"/>
</dbReference>
<dbReference type="PROSITE" id="PS50995">
    <property type="entry name" value="HTH_MARR_2"/>
    <property type="match status" value="1"/>
</dbReference>
<dbReference type="PANTHER" id="PTHR33164:SF13">
    <property type="entry name" value="4-HYDROXYPHENYLACETATE CATABOLISM PROTEIN"/>
    <property type="match status" value="1"/>
</dbReference>
<feature type="compositionally biased region" description="Basic and acidic residues" evidence="1">
    <location>
        <begin position="177"/>
        <end position="186"/>
    </location>
</feature>
<evidence type="ECO:0000256" key="1">
    <source>
        <dbReference type="SAM" id="MobiDB-lite"/>
    </source>
</evidence>
<dbReference type="InterPro" id="IPR036390">
    <property type="entry name" value="WH_DNA-bd_sf"/>
</dbReference>
<dbReference type="SMART" id="SM00347">
    <property type="entry name" value="HTH_MARR"/>
    <property type="match status" value="1"/>
</dbReference>
<accession>A0A5B2WSJ5</accession>
<reference evidence="3 4" key="1">
    <citation type="submission" date="2019-09" db="EMBL/GenBank/DDBJ databases">
        <title>Goodfellowia gen. nov., a new genus of the Pseudonocardineae related to Actinoalloteichus, containing Goodfellowia coeruleoviolacea gen. nov., comb. nov. gen. nov., comb. nov.</title>
        <authorList>
            <person name="Labeda D."/>
        </authorList>
    </citation>
    <scope>NUCLEOTIDE SEQUENCE [LARGE SCALE GENOMIC DNA]</scope>
    <source>
        <strain evidence="3 4">AN110305</strain>
    </source>
</reference>
<dbReference type="OrthoDB" id="8966183at2"/>
<organism evidence="3 4">
    <name type="scientific">Solihabitans fulvus</name>
    <dbReference type="NCBI Taxonomy" id="1892852"/>
    <lineage>
        <taxon>Bacteria</taxon>
        <taxon>Bacillati</taxon>
        <taxon>Actinomycetota</taxon>
        <taxon>Actinomycetes</taxon>
        <taxon>Pseudonocardiales</taxon>
        <taxon>Pseudonocardiaceae</taxon>
        <taxon>Solihabitans</taxon>
    </lineage>
</organism>
<dbReference type="InterPro" id="IPR000835">
    <property type="entry name" value="HTH_MarR-typ"/>
</dbReference>
<dbReference type="PANTHER" id="PTHR33164">
    <property type="entry name" value="TRANSCRIPTIONAL REGULATOR, MARR FAMILY"/>
    <property type="match status" value="1"/>
</dbReference>
<proteinExistence type="predicted"/>
<dbReference type="Gene3D" id="1.10.10.10">
    <property type="entry name" value="Winged helix-like DNA-binding domain superfamily/Winged helix DNA-binding domain"/>
    <property type="match status" value="1"/>
</dbReference>
<dbReference type="PRINTS" id="PR00598">
    <property type="entry name" value="HTHMARR"/>
</dbReference>
<comment type="caution">
    <text evidence="3">The sequence shown here is derived from an EMBL/GenBank/DDBJ whole genome shotgun (WGS) entry which is preliminary data.</text>
</comment>
<dbReference type="SUPFAM" id="SSF46785">
    <property type="entry name" value="Winged helix' DNA-binding domain"/>
    <property type="match status" value="1"/>
</dbReference>
<evidence type="ECO:0000259" key="2">
    <source>
        <dbReference type="PROSITE" id="PS50995"/>
    </source>
</evidence>
<evidence type="ECO:0000313" key="4">
    <source>
        <dbReference type="Proteomes" id="UP000323454"/>
    </source>
</evidence>
<keyword evidence="4" id="KW-1185">Reference proteome</keyword>
<feature type="domain" description="HTH marR-type" evidence="2">
    <location>
        <begin position="24"/>
        <end position="156"/>
    </location>
</feature>
<sequence length="186" mass="20253">MYRSLCNRSIGPYTLGGVTHPRFDSAPAALINFASRALTRVNDRRLRPLGLTFAQMPVLVALSKTGALPQKELAVLARIEQPSMAQLLARMERDGLIRRTPAQHDRRVSLISLTESGLAKLTQVRSALFETNDQALRGFSTAEVDLLLGLLNRLVDNLDESPADSPSDVTVTGPASADDHASVRRP</sequence>
<dbReference type="InterPro" id="IPR039422">
    <property type="entry name" value="MarR/SlyA-like"/>
</dbReference>
<dbReference type="GO" id="GO:0006950">
    <property type="term" value="P:response to stress"/>
    <property type="evidence" value="ECO:0007669"/>
    <property type="project" value="TreeGrafter"/>
</dbReference>